<dbReference type="Proteomes" id="UP001433508">
    <property type="component" value="Unassembled WGS sequence"/>
</dbReference>
<evidence type="ECO:0000313" key="2">
    <source>
        <dbReference type="Proteomes" id="UP001433508"/>
    </source>
</evidence>
<evidence type="ECO:0000313" key="1">
    <source>
        <dbReference type="EMBL" id="KAK9235806.1"/>
    </source>
</evidence>
<keyword evidence="1" id="KW-0378">Hydrolase</keyword>
<accession>A0ACC3SWQ4</accession>
<dbReference type="EMBL" id="MU971403">
    <property type="protein sequence ID" value="KAK9235806.1"/>
    <property type="molecule type" value="Genomic_DNA"/>
</dbReference>
<keyword evidence="2" id="KW-1185">Reference proteome</keyword>
<sequence>MGMITRTIKRCTCHSRTASRFHAFSTAFPVRSRLSDTASTRKYSQNVKNASCNAGNHRPKKSSKPSHALRIGYRSPTLNDLALAKRFFDESQTYHAGSLSPANVPFDTTIPQVAFAGRTNAGKSALLKALIPTMETIRPSKKPGFTRKVYFYGVGNRPGRELVMSDLPGYGYGSTTEQGCLILEYLRSAANLKMVYILLDSRVLEMPSDKQVVELLSTYGIAWQLVSTKFDRARVGNPQPLLDLLMRFSKASRKGAMGASDRYYKDEVIVTSSKTMAGIDELKWSIMRNCGLVSE</sequence>
<gene>
    <name evidence="1" type="ORF">V1525DRAFT_408751</name>
</gene>
<name>A0ACC3SWQ4_LIPKO</name>
<comment type="caution">
    <text evidence="1">The sequence shown here is derived from an EMBL/GenBank/DDBJ whole genome shotgun (WGS) entry which is preliminary data.</text>
</comment>
<reference evidence="2" key="1">
    <citation type="journal article" date="2024" name="Front. Bioeng. Biotechnol.">
        <title>Genome-scale model development and genomic sequencing of the oleaginous clade Lipomyces.</title>
        <authorList>
            <person name="Czajka J.J."/>
            <person name="Han Y."/>
            <person name="Kim J."/>
            <person name="Mondo S.J."/>
            <person name="Hofstad B.A."/>
            <person name="Robles A."/>
            <person name="Haridas S."/>
            <person name="Riley R."/>
            <person name="LaButti K."/>
            <person name="Pangilinan J."/>
            <person name="Andreopoulos W."/>
            <person name="Lipzen A."/>
            <person name="Yan J."/>
            <person name="Wang M."/>
            <person name="Ng V."/>
            <person name="Grigoriev I.V."/>
            <person name="Spatafora J.W."/>
            <person name="Magnuson J.K."/>
            <person name="Baker S.E."/>
            <person name="Pomraning K.R."/>
        </authorList>
    </citation>
    <scope>NUCLEOTIDE SEQUENCE [LARGE SCALE GENOMIC DNA]</scope>
    <source>
        <strain evidence="2">CBS 7786</strain>
    </source>
</reference>
<organism evidence="1 2">
    <name type="scientific">Lipomyces kononenkoae</name>
    <name type="common">Yeast</name>
    <dbReference type="NCBI Taxonomy" id="34357"/>
    <lineage>
        <taxon>Eukaryota</taxon>
        <taxon>Fungi</taxon>
        <taxon>Dikarya</taxon>
        <taxon>Ascomycota</taxon>
        <taxon>Saccharomycotina</taxon>
        <taxon>Lipomycetes</taxon>
        <taxon>Lipomycetales</taxon>
        <taxon>Lipomycetaceae</taxon>
        <taxon>Lipomyces</taxon>
    </lineage>
</organism>
<protein>
    <submittedName>
        <fullName evidence="1">P-loop containing nucleoside triphosphate hydrolase protein</fullName>
    </submittedName>
</protein>
<proteinExistence type="predicted"/>